<dbReference type="EMBL" id="AYKW01000005">
    <property type="protein sequence ID" value="PIL34616.1"/>
    <property type="molecule type" value="Genomic_DNA"/>
</dbReference>
<dbReference type="InterPro" id="IPR010987">
    <property type="entry name" value="Glutathione-S-Trfase_C-like"/>
</dbReference>
<evidence type="ECO:0000259" key="1">
    <source>
        <dbReference type="PROSITE" id="PS50404"/>
    </source>
</evidence>
<keyword evidence="4" id="KW-1185">Reference proteome</keyword>
<dbReference type="InterPro" id="IPR036249">
    <property type="entry name" value="Thioredoxin-like_sf"/>
</dbReference>
<dbReference type="Gene3D" id="3.40.30.110">
    <property type="match status" value="2"/>
</dbReference>
<proteinExistence type="predicted"/>
<dbReference type="PROSITE" id="PS50405">
    <property type="entry name" value="GST_CTER"/>
    <property type="match status" value="1"/>
</dbReference>
<dbReference type="PROSITE" id="PS50404">
    <property type="entry name" value="GST_NTER"/>
    <property type="match status" value="1"/>
</dbReference>
<dbReference type="AlphaFoldDB" id="A0A2G8SLF4"/>
<reference evidence="3 4" key="1">
    <citation type="journal article" date="2015" name="Sci. Rep.">
        <title>Chromosome-level genome map provides insights into diverse defense mechanisms in the medicinal fungus Ganoderma sinense.</title>
        <authorList>
            <person name="Zhu Y."/>
            <person name="Xu J."/>
            <person name="Sun C."/>
            <person name="Zhou S."/>
            <person name="Xu H."/>
            <person name="Nelson D.R."/>
            <person name="Qian J."/>
            <person name="Song J."/>
            <person name="Luo H."/>
            <person name="Xiang L."/>
            <person name="Li Y."/>
            <person name="Xu Z."/>
            <person name="Ji A."/>
            <person name="Wang L."/>
            <person name="Lu S."/>
            <person name="Hayward A."/>
            <person name="Sun W."/>
            <person name="Li X."/>
            <person name="Schwartz D.C."/>
            <person name="Wang Y."/>
            <person name="Chen S."/>
        </authorList>
    </citation>
    <scope>NUCLEOTIDE SEQUENCE [LARGE SCALE GENOMIC DNA]</scope>
    <source>
        <strain evidence="3 4">ZZ0214-1</strain>
    </source>
</reference>
<dbReference type="Proteomes" id="UP000230002">
    <property type="component" value="Unassembled WGS sequence"/>
</dbReference>
<dbReference type="Pfam" id="PF25907">
    <property type="entry name" value="DUF7962"/>
    <property type="match status" value="1"/>
</dbReference>
<evidence type="ECO:0000259" key="2">
    <source>
        <dbReference type="PROSITE" id="PS50405"/>
    </source>
</evidence>
<dbReference type="InterPro" id="IPR004045">
    <property type="entry name" value="Glutathione_S-Trfase_N"/>
</dbReference>
<feature type="domain" description="GST C-terminal" evidence="2">
    <location>
        <begin position="104"/>
        <end position="257"/>
    </location>
</feature>
<evidence type="ECO:0000313" key="4">
    <source>
        <dbReference type="Proteomes" id="UP000230002"/>
    </source>
</evidence>
<dbReference type="Gene3D" id="1.20.1050.10">
    <property type="match status" value="1"/>
</dbReference>
<comment type="caution">
    <text evidence="3">The sequence shown here is derived from an EMBL/GenBank/DDBJ whole genome shotgun (WGS) entry which is preliminary data.</text>
</comment>
<dbReference type="InterPro" id="IPR058268">
    <property type="entry name" value="DUF7962"/>
</dbReference>
<name>A0A2G8SLF4_9APHY</name>
<dbReference type="InterPro" id="IPR036282">
    <property type="entry name" value="Glutathione-S-Trfase_C_sf"/>
</dbReference>
<dbReference type="Pfam" id="PF13417">
    <property type="entry name" value="GST_N_3"/>
    <property type="match status" value="1"/>
</dbReference>
<dbReference type="OrthoDB" id="202840at2759"/>
<evidence type="ECO:0008006" key="5">
    <source>
        <dbReference type="Google" id="ProtNLM"/>
    </source>
</evidence>
<sequence length="343" mass="37887">MPSAAQLPVILYHYDASPVSRKVRHILTIKKIPHFTVEVPMTHPRPDLADRLGVKYRLVPVLAIGNDVYCDSSLIASVLERNFTPAEGFGTIFPKRKGGGTADTGMIKALAMSYADRALGALGSLTLPYHKFKQDFLDDRSDWFGAKVDPQAIMANQPVVVSTLSSHLALIEEQLSDGREWLMDTETPGLADISVHYIWDWMLSFRPLRYIKNELLDDAKFPATLAWISRMSAYIAKENAAYNSVLDNLSGERAAELITSSMSADINAVSFDAVEASRLKVKLRDVVSVAPTDNGKVPTVGKLVALNKEEVVIETVGFSGKPVHCHFPRLYYSVRAEEPVAKL</sequence>
<feature type="domain" description="GST N-terminal" evidence="1">
    <location>
        <begin position="7"/>
        <end position="87"/>
    </location>
</feature>
<evidence type="ECO:0000313" key="3">
    <source>
        <dbReference type="EMBL" id="PIL34616.1"/>
    </source>
</evidence>
<protein>
    <recommendedName>
        <fullName evidence="5">GST N-terminal domain-containing protein</fullName>
    </recommendedName>
</protein>
<accession>A0A2G8SLF4</accession>
<dbReference type="CDD" id="cd00570">
    <property type="entry name" value="GST_N_family"/>
    <property type="match status" value="1"/>
</dbReference>
<dbReference type="SUPFAM" id="SSF52833">
    <property type="entry name" value="Thioredoxin-like"/>
    <property type="match status" value="1"/>
</dbReference>
<gene>
    <name evidence="3" type="ORF">GSI_03395</name>
</gene>
<dbReference type="STRING" id="1077348.A0A2G8SLF4"/>
<dbReference type="SUPFAM" id="SSF47616">
    <property type="entry name" value="GST C-terminal domain-like"/>
    <property type="match status" value="1"/>
</dbReference>
<organism evidence="3 4">
    <name type="scientific">Ganoderma sinense ZZ0214-1</name>
    <dbReference type="NCBI Taxonomy" id="1077348"/>
    <lineage>
        <taxon>Eukaryota</taxon>
        <taxon>Fungi</taxon>
        <taxon>Dikarya</taxon>
        <taxon>Basidiomycota</taxon>
        <taxon>Agaricomycotina</taxon>
        <taxon>Agaricomycetes</taxon>
        <taxon>Polyporales</taxon>
        <taxon>Polyporaceae</taxon>
        <taxon>Ganoderma</taxon>
    </lineage>
</organism>